<comment type="caution">
    <text evidence="1">The sequence shown here is derived from an EMBL/GenBank/DDBJ whole genome shotgun (WGS) entry which is preliminary data.</text>
</comment>
<dbReference type="EMBL" id="JAMYJR010000062">
    <property type="protein sequence ID" value="MCO8277688.1"/>
    <property type="molecule type" value="Genomic_DNA"/>
</dbReference>
<organism evidence="1 2">
    <name type="scientific">Paractinoplanes aksuensis</name>
    <dbReference type="NCBI Taxonomy" id="2939490"/>
    <lineage>
        <taxon>Bacteria</taxon>
        <taxon>Bacillati</taxon>
        <taxon>Actinomycetota</taxon>
        <taxon>Actinomycetes</taxon>
        <taxon>Micromonosporales</taxon>
        <taxon>Micromonosporaceae</taxon>
        <taxon>Paractinoplanes</taxon>
    </lineage>
</organism>
<reference evidence="1 2" key="1">
    <citation type="submission" date="2022-06" db="EMBL/GenBank/DDBJ databases">
        <title>New Species of the Genus Actinoplanes, ActinopZanes ferrugineus.</title>
        <authorList>
            <person name="Ding P."/>
        </authorList>
    </citation>
    <scope>NUCLEOTIDE SEQUENCE [LARGE SCALE GENOMIC DNA]</scope>
    <source>
        <strain evidence="1 2">TRM88003</strain>
    </source>
</reference>
<sequence>MPLADTARAGTVEAELGDVPGAALARAGGLPRRYVDRLPGDGFTSLNTVSTVGSLE</sequence>
<evidence type="ECO:0000313" key="1">
    <source>
        <dbReference type="EMBL" id="MCO8277688.1"/>
    </source>
</evidence>
<keyword evidence="2" id="KW-1185">Reference proteome</keyword>
<proteinExistence type="predicted"/>
<protein>
    <submittedName>
        <fullName evidence="1">Uncharacterized protein</fullName>
    </submittedName>
</protein>
<dbReference type="Proteomes" id="UP001523369">
    <property type="component" value="Unassembled WGS sequence"/>
</dbReference>
<gene>
    <name evidence="1" type="ORF">M1L60_44650</name>
</gene>
<name>A0ABT1E3L0_9ACTN</name>
<evidence type="ECO:0000313" key="2">
    <source>
        <dbReference type="Proteomes" id="UP001523369"/>
    </source>
</evidence>
<accession>A0ABT1E3L0</accession>